<reference evidence="3 4" key="1">
    <citation type="submission" date="2019-02" db="EMBL/GenBank/DDBJ databases">
        <authorList>
            <person name="Fomenkov A."/>
            <person name="Dubinina G."/>
            <person name="Grabovich M."/>
            <person name="Vincze T."/>
            <person name="Roberts R.J."/>
        </authorList>
    </citation>
    <scope>NUCLEOTIDE SEQUENCE [LARGE SCALE GENOMIC DNA]</scope>
    <source>
        <strain evidence="3 4">P</strain>
    </source>
</reference>
<dbReference type="RefSeq" id="WP_149567547.1">
    <property type="nucleotide sequence ID" value="NZ_CP035807.1"/>
</dbReference>
<dbReference type="GO" id="GO:0016798">
    <property type="term" value="F:hydrolase activity, acting on glycosyl bonds"/>
    <property type="evidence" value="ECO:0007669"/>
    <property type="project" value="UniProtKB-KW"/>
</dbReference>
<dbReference type="Gene3D" id="3.20.20.80">
    <property type="entry name" value="Glycosidases"/>
    <property type="match status" value="1"/>
</dbReference>
<organism evidence="3 4">
    <name type="scientific">Thiospirochaeta perfilievii</name>
    <dbReference type="NCBI Taxonomy" id="252967"/>
    <lineage>
        <taxon>Bacteria</taxon>
        <taxon>Pseudomonadati</taxon>
        <taxon>Spirochaetota</taxon>
        <taxon>Spirochaetia</taxon>
        <taxon>Spirochaetales</taxon>
        <taxon>Spirochaetaceae</taxon>
        <taxon>Thiospirochaeta</taxon>
    </lineage>
</organism>
<name>A0A5C1QBQ1_9SPIO</name>
<dbReference type="PANTHER" id="PTHR38784">
    <property type="entry name" value="SUCROSE PHOSPHORYLASE"/>
    <property type="match status" value="1"/>
</dbReference>
<dbReference type="Proteomes" id="UP000323824">
    <property type="component" value="Chromosome"/>
</dbReference>
<protein>
    <submittedName>
        <fullName evidence="3">Glycosidase</fullName>
    </submittedName>
</protein>
<evidence type="ECO:0000313" key="3">
    <source>
        <dbReference type="EMBL" id="QEN04299.1"/>
    </source>
</evidence>
<proteinExistence type="predicted"/>
<keyword evidence="1" id="KW-0328">Glycosyltransferase</keyword>
<dbReference type="Gene3D" id="3.90.400.10">
    <property type="entry name" value="Oligo-1,6-glucosidase, Domain 2"/>
    <property type="match status" value="1"/>
</dbReference>
<sequence length="514" mass="59493">MGSKLDIPNGVMLNAYPDSLGGNLANINRVLKREELKGVFSSFYILPTLFESDLDRGFSVKSYNLNEDIVEPEDLEELKSMDINLKLDFVLNHLSVQSPQFRDILEKGDKSQYVDLFLDWNKFWDGNGELGSEGYIIPHEKYLSKLFMRKPGFPILKVPFPDGSFRFYWNTFYQSVIEPTLEGEKTKYLGQMDLNAKSPGVWEFYEDTFKKLSNYGAKIVRLDAFAYLHKEIGYSNFFNEPGTWDYLSRIKEIADRYNLVLLPEIHSKYEDKLHLKLAEKGYPIYDFFFPGLVIDMIESKNSEHLLSWVDEIVTEGLTTFNMLGCHDGIPLLDVKGLLNDQRIDQLMSIVKERGGRVKDLFGPDGKKISYYQINATFFSALGEEENKLLLARAIQIFMPGTPIVWYLDLFAGKNDIWAADNIGHKDINRTNLTTREIEDKLQDRVVLEQLRILNFRNTNRAFKNSPLLDVETSNVKRPIFKWSNGEFKAKLTIDLEENSFVIESKEPNKDWVLF</sequence>
<dbReference type="InterPro" id="IPR045857">
    <property type="entry name" value="O16G_dom_2"/>
</dbReference>
<keyword evidence="2" id="KW-0808">Transferase</keyword>
<keyword evidence="4" id="KW-1185">Reference proteome</keyword>
<dbReference type="InterPro" id="IPR017853">
    <property type="entry name" value="GH"/>
</dbReference>
<evidence type="ECO:0000313" key="4">
    <source>
        <dbReference type="Proteomes" id="UP000323824"/>
    </source>
</evidence>
<dbReference type="AlphaFoldDB" id="A0A5C1QBQ1"/>
<accession>A0A5C1QBQ1</accession>
<keyword evidence="3" id="KW-0378">Hydrolase</keyword>
<evidence type="ECO:0000256" key="2">
    <source>
        <dbReference type="ARBA" id="ARBA00022679"/>
    </source>
</evidence>
<dbReference type="GO" id="GO:0016757">
    <property type="term" value="F:glycosyltransferase activity"/>
    <property type="evidence" value="ECO:0007669"/>
    <property type="project" value="UniProtKB-KW"/>
</dbReference>
<evidence type="ECO:0000256" key="1">
    <source>
        <dbReference type="ARBA" id="ARBA00022676"/>
    </source>
</evidence>
<dbReference type="PANTHER" id="PTHR38784:SF1">
    <property type="entry name" value="SUCROSE PHOSPHORYLASE"/>
    <property type="match status" value="1"/>
</dbReference>
<keyword evidence="3" id="KW-0326">Glycosidase</keyword>
<dbReference type="OrthoDB" id="9805159at2"/>
<gene>
    <name evidence="3" type="ORF">EW093_06145</name>
</gene>
<reference evidence="3 4" key="2">
    <citation type="submission" date="2019-09" db="EMBL/GenBank/DDBJ databases">
        <title>Complete Genome Sequence and Methylome Analysis of free living Spirochaetas.</title>
        <authorList>
            <person name="Leshcheva N."/>
            <person name="Mikheeva N."/>
        </authorList>
    </citation>
    <scope>NUCLEOTIDE SEQUENCE [LARGE SCALE GENOMIC DNA]</scope>
    <source>
        <strain evidence="3 4">P</strain>
    </source>
</reference>
<dbReference type="SUPFAM" id="SSF51445">
    <property type="entry name" value="(Trans)glycosidases"/>
    <property type="match status" value="1"/>
</dbReference>
<dbReference type="KEGG" id="sper:EW093_06145"/>
<dbReference type="EMBL" id="CP035807">
    <property type="protein sequence ID" value="QEN04299.1"/>
    <property type="molecule type" value="Genomic_DNA"/>
</dbReference>